<feature type="active site" description="Proton donor" evidence="6">
    <location>
        <position position="344"/>
    </location>
</feature>
<dbReference type="AlphaFoldDB" id="A0A4R7PXT2"/>
<dbReference type="InterPro" id="IPR015882">
    <property type="entry name" value="HEX_bac_N"/>
</dbReference>
<sequence>MRTLKKYSQILAYGIAVILAVGCSTSKSVVQQQAVPAPVAIIPQPQVLTLQQGVYQVPKKITISYEAASQAAATLLNNILQSARLNSEMIEGSARANFKLIHNQGLLTQLGDEGYLLDITSDGVSIQAAGEAGLFYGIQSLSQLLPVSLANGIPAPENILLPQLHVKDVPKYSWRGNMIDLARSFFGVDYLKRHMDRMALYKLNRLHLHLTDDQGWRLELKSKPLLSQIGGQGAVKNGRAGFLTTEDYIELQAYAKERHIIIIPEIDLPGHIYAALVAYPELNCDGLTNLTPKMATPPAHYDGYEVGWSKLCLTNPEIYDFVAEVLKEVSEMTEGPWVHIGGDEIDDELYETFVVKADAMVRSYGKIPIGWEEMSKADVSKEFISQRWNGKTAPKYPSKVIESICTSFYFDHANVAGQEQTNNWCQKSGVSLEDVYHFNDQYDEIIGVEAPVWTELVVTDTMMDNRLWPRLMAVAEIGWSATHNDFNDFISRLKAHESRLEALNIAYYPFPE</sequence>
<evidence type="ECO:0000259" key="8">
    <source>
        <dbReference type="Pfam" id="PF02838"/>
    </source>
</evidence>
<comment type="caution">
    <text evidence="9">The sequence shown here is derived from an EMBL/GenBank/DDBJ whole genome shotgun (WGS) entry which is preliminary data.</text>
</comment>
<dbReference type="GO" id="GO:0030203">
    <property type="term" value="P:glycosaminoglycan metabolic process"/>
    <property type="evidence" value="ECO:0007669"/>
    <property type="project" value="TreeGrafter"/>
</dbReference>
<evidence type="ECO:0000256" key="6">
    <source>
        <dbReference type="PIRSR" id="PIRSR625705-1"/>
    </source>
</evidence>
<evidence type="ECO:0000256" key="4">
    <source>
        <dbReference type="ARBA" id="ARBA00022801"/>
    </source>
</evidence>
<dbReference type="SUPFAM" id="SSF51445">
    <property type="entry name" value="(Trans)glycosidases"/>
    <property type="match status" value="1"/>
</dbReference>
<gene>
    <name evidence="9" type="ORF">BXY82_1795</name>
</gene>
<dbReference type="Pfam" id="PF02838">
    <property type="entry name" value="Glyco_hydro_20b"/>
    <property type="match status" value="1"/>
</dbReference>
<dbReference type="EMBL" id="SOBW01000008">
    <property type="protein sequence ID" value="TDU39765.1"/>
    <property type="molecule type" value="Genomic_DNA"/>
</dbReference>
<dbReference type="Gene3D" id="3.30.379.10">
    <property type="entry name" value="Chitobiase/beta-hexosaminidase domain 2-like"/>
    <property type="match status" value="1"/>
</dbReference>
<dbReference type="PANTHER" id="PTHR22600:SF57">
    <property type="entry name" value="BETA-N-ACETYLHEXOSAMINIDASE"/>
    <property type="match status" value="1"/>
</dbReference>
<dbReference type="GO" id="GO:0005975">
    <property type="term" value="P:carbohydrate metabolic process"/>
    <property type="evidence" value="ECO:0007669"/>
    <property type="project" value="InterPro"/>
</dbReference>
<comment type="catalytic activity">
    <reaction evidence="1">
        <text>Hydrolysis of terminal non-reducing N-acetyl-D-hexosamine residues in N-acetyl-beta-D-hexosaminides.</text>
        <dbReference type="EC" id="3.2.1.52"/>
    </reaction>
</comment>
<dbReference type="InterPro" id="IPR029018">
    <property type="entry name" value="Hex-like_dom2"/>
</dbReference>
<dbReference type="Proteomes" id="UP000294689">
    <property type="component" value="Unassembled WGS sequence"/>
</dbReference>
<keyword evidence="4" id="KW-0378">Hydrolase</keyword>
<evidence type="ECO:0000259" key="7">
    <source>
        <dbReference type="Pfam" id="PF00728"/>
    </source>
</evidence>
<protein>
    <recommendedName>
        <fullName evidence="3">beta-N-acetylhexosaminidase</fullName>
        <ecNumber evidence="3">3.2.1.52</ecNumber>
    </recommendedName>
</protein>
<dbReference type="Gene3D" id="3.20.20.80">
    <property type="entry name" value="Glycosidases"/>
    <property type="match status" value="1"/>
</dbReference>
<evidence type="ECO:0000256" key="2">
    <source>
        <dbReference type="ARBA" id="ARBA00006285"/>
    </source>
</evidence>
<dbReference type="PRINTS" id="PR00738">
    <property type="entry name" value="GLHYDRLASE20"/>
</dbReference>
<dbReference type="EC" id="3.2.1.52" evidence="3"/>
<evidence type="ECO:0000313" key="9">
    <source>
        <dbReference type="EMBL" id="TDU39765.1"/>
    </source>
</evidence>
<feature type="domain" description="Glycoside hydrolase family 20 catalytic" evidence="7">
    <location>
        <begin position="172"/>
        <end position="351"/>
    </location>
</feature>
<dbReference type="GO" id="GO:0016020">
    <property type="term" value="C:membrane"/>
    <property type="evidence" value="ECO:0007669"/>
    <property type="project" value="TreeGrafter"/>
</dbReference>
<evidence type="ECO:0000313" key="10">
    <source>
        <dbReference type="Proteomes" id="UP000294689"/>
    </source>
</evidence>
<dbReference type="InterPro" id="IPR015883">
    <property type="entry name" value="Glyco_hydro_20_cat"/>
</dbReference>
<dbReference type="Pfam" id="PF00728">
    <property type="entry name" value="Glyco_hydro_20"/>
    <property type="match status" value="1"/>
</dbReference>
<dbReference type="SUPFAM" id="SSF55545">
    <property type="entry name" value="beta-N-acetylhexosaminidase-like domain"/>
    <property type="match status" value="1"/>
</dbReference>
<dbReference type="InterPro" id="IPR025705">
    <property type="entry name" value="Beta_hexosaminidase_sua/sub"/>
</dbReference>
<keyword evidence="5" id="KW-0326">Glycosidase</keyword>
<dbReference type="RefSeq" id="WP_133757821.1">
    <property type="nucleotide sequence ID" value="NZ_SOBW01000008.1"/>
</dbReference>
<evidence type="ECO:0000256" key="3">
    <source>
        <dbReference type="ARBA" id="ARBA00012663"/>
    </source>
</evidence>
<evidence type="ECO:0000256" key="1">
    <source>
        <dbReference type="ARBA" id="ARBA00001231"/>
    </source>
</evidence>
<accession>A0A4R7PXT2</accession>
<keyword evidence="10" id="KW-1185">Reference proteome</keyword>
<dbReference type="PROSITE" id="PS51257">
    <property type="entry name" value="PROKAR_LIPOPROTEIN"/>
    <property type="match status" value="1"/>
</dbReference>
<organism evidence="9 10">
    <name type="scientific">Gelidibacter sediminis</name>
    <dbReference type="NCBI Taxonomy" id="1608710"/>
    <lineage>
        <taxon>Bacteria</taxon>
        <taxon>Pseudomonadati</taxon>
        <taxon>Bacteroidota</taxon>
        <taxon>Flavobacteriia</taxon>
        <taxon>Flavobacteriales</taxon>
        <taxon>Flavobacteriaceae</taxon>
        <taxon>Gelidibacter</taxon>
    </lineage>
</organism>
<comment type="similarity">
    <text evidence="2">Belongs to the glycosyl hydrolase 20 family.</text>
</comment>
<evidence type="ECO:0000256" key="5">
    <source>
        <dbReference type="ARBA" id="ARBA00023295"/>
    </source>
</evidence>
<name>A0A4R7PXT2_9FLAO</name>
<dbReference type="OrthoDB" id="9763537at2"/>
<feature type="domain" description="Beta-hexosaminidase bacterial type N-terminal" evidence="8">
    <location>
        <begin position="40"/>
        <end position="154"/>
    </location>
</feature>
<dbReference type="InterPro" id="IPR017853">
    <property type="entry name" value="GH"/>
</dbReference>
<dbReference type="PANTHER" id="PTHR22600">
    <property type="entry name" value="BETA-HEXOSAMINIDASE"/>
    <property type="match status" value="1"/>
</dbReference>
<reference evidence="9 10" key="1">
    <citation type="submission" date="2019-03" db="EMBL/GenBank/DDBJ databases">
        <title>Genomic Encyclopedia of Archaeal and Bacterial Type Strains, Phase II (KMG-II): from individual species to whole genera.</title>
        <authorList>
            <person name="Goeker M."/>
        </authorList>
    </citation>
    <scope>NUCLEOTIDE SEQUENCE [LARGE SCALE GENOMIC DNA]</scope>
    <source>
        <strain evidence="9 10">DSM 28135</strain>
    </source>
</reference>
<proteinExistence type="inferred from homology"/>
<dbReference type="GO" id="GO:0004563">
    <property type="term" value="F:beta-N-acetylhexosaminidase activity"/>
    <property type="evidence" value="ECO:0007669"/>
    <property type="project" value="UniProtKB-EC"/>
</dbReference>